<sequence length="67" mass="6650">MEAAVAAPRPRLLLLVLAAAAAAAAALLPGATGSHSVAQDGVLWPDHGSLQPQTPGAQVILVPQPPK</sequence>
<dbReference type="Ensembl" id="ENST00000714350.1">
    <property type="protein sequence ID" value="ENSP00000519621.1"/>
    <property type="gene ID" value="ENSG00000106799.16"/>
</dbReference>
<organism evidence="3 4">
    <name type="scientific">Homo sapiens</name>
    <name type="common">Human</name>
    <dbReference type="NCBI Taxonomy" id="9606"/>
    <lineage>
        <taxon>Eukaryota</taxon>
        <taxon>Metazoa</taxon>
        <taxon>Chordata</taxon>
        <taxon>Craniata</taxon>
        <taxon>Vertebrata</taxon>
        <taxon>Euteleostomi</taxon>
        <taxon>Mammalia</taxon>
        <taxon>Eutheria</taxon>
        <taxon>Euarchontoglires</taxon>
        <taxon>Primates</taxon>
        <taxon>Haplorrhini</taxon>
        <taxon>Catarrhini</taxon>
        <taxon>Hominidae</taxon>
        <taxon>Homo</taxon>
    </lineage>
</organism>
<dbReference type="Ensembl" id="ENST00000714350.1">
    <property type="protein sequence ID" value="ENSP00000519621.1"/>
    <property type="gene ID" value="ENSG00000106799.15"/>
</dbReference>
<keyword evidence="2" id="KW-0732">Signal</keyword>
<gene>
    <name evidence="3" type="primary">TGFBR1</name>
</gene>
<accession>A0AAQ5BHY8</accession>
<reference evidence="3" key="4">
    <citation type="submission" date="2025-08" db="UniProtKB">
        <authorList>
            <consortium name="Ensembl"/>
        </authorList>
    </citation>
    <scope>IDENTIFICATION</scope>
</reference>
<evidence type="ECO:0000313" key="3">
    <source>
        <dbReference type="Ensembl" id="ENSP00000519621.1"/>
    </source>
</evidence>
<dbReference type="OpenTargets" id="ENSG00000106799"/>
<dbReference type="AlphaFoldDB" id="A0AAQ5BHY8"/>
<dbReference type="EMBL" id="AL162427">
    <property type="status" value="NOT_ANNOTATED_CDS"/>
    <property type="molecule type" value="Genomic_DNA"/>
</dbReference>
<feature type="signal peptide" evidence="2">
    <location>
        <begin position="1"/>
        <end position="26"/>
    </location>
</feature>
<evidence type="ECO:0000313" key="4">
    <source>
        <dbReference type="Proteomes" id="UP000005640"/>
    </source>
</evidence>
<reference evidence="3 4" key="2">
    <citation type="journal article" date="2004" name="Nature">
        <title>DNA sequence and analysis of human chromosome 9.</title>
        <authorList>
            <person name="Humphray S.J."/>
            <person name="Oliver K."/>
            <person name="Hunt A.R."/>
            <person name="Plumb R.W."/>
            <person name="Loveland J.E."/>
            <person name="Howe K.L."/>
            <person name="Andrews T.D."/>
            <person name="Searle S."/>
            <person name="Hunt S.E."/>
            <person name="Scott C.E."/>
            <person name="Jones M.C."/>
            <person name="Ainscough R."/>
            <person name="Almeida J.P."/>
            <person name="Ambrose K.D."/>
            <person name="Ashwell R.I."/>
            <person name="Babbage A.K."/>
            <person name="Babbage S."/>
            <person name="Bagguley C.L."/>
            <person name="Bailey J."/>
            <person name="Banerjee R."/>
            <person name="Barker D.J."/>
            <person name="Barlow K.F."/>
            <person name="Bates K."/>
            <person name="Beasley H."/>
            <person name="Beasley O."/>
            <person name="Bird C.P."/>
            <person name="Bray-Allen S."/>
            <person name="Brown A.J."/>
            <person name="Brown J.Y."/>
            <person name="Burford D."/>
            <person name="Burrill W."/>
            <person name="Burton J."/>
            <person name="Carder C."/>
            <person name="Carter N.P."/>
            <person name="Chapman J.C."/>
            <person name="Chen Y."/>
            <person name="Clarke G."/>
            <person name="Clark S.Y."/>
            <person name="Clee C.M."/>
            <person name="Clegg S."/>
            <person name="Collier R.E."/>
            <person name="Corby N."/>
            <person name="Crosier M."/>
            <person name="Cummings A.T."/>
            <person name="Davies J."/>
            <person name="Dhami P."/>
            <person name="Dunn M."/>
            <person name="Dutta I."/>
            <person name="Dyer L.W."/>
            <person name="Earthrowl M.E."/>
            <person name="Faulkner L."/>
            <person name="Fleming C.J."/>
            <person name="Frankish A."/>
            <person name="Frankland J.A."/>
            <person name="French L."/>
            <person name="Fricker D.G."/>
            <person name="Garner P."/>
            <person name="Garnett J."/>
            <person name="Ghori J."/>
            <person name="Gilbert J.G."/>
            <person name="Glison C."/>
            <person name="Grafham D.V."/>
            <person name="Gribble S."/>
            <person name="Griffiths C."/>
            <person name="Griffiths-Jones S."/>
            <person name="Grocock R."/>
            <person name="Guy J."/>
            <person name="Hall R.E."/>
            <person name="Hammond S."/>
            <person name="Harley J.L."/>
            <person name="Harrison E.S."/>
            <person name="Hart E.A."/>
            <person name="Heath P.D."/>
            <person name="Henderson C.D."/>
            <person name="Hopkins B.L."/>
            <person name="Howard P.J."/>
            <person name="Howden P.J."/>
            <person name="Huckle E."/>
            <person name="Johnson C."/>
            <person name="Johnson D."/>
            <person name="Joy A.A."/>
            <person name="Kay M."/>
            <person name="Keenan S."/>
            <person name="Kershaw J.K."/>
            <person name="Kimberley A.M."/>
            <person name="King A."/>
            <person name="Knights A."/>
            <person name="Laird G.K."/>
            <person name="Langford C."/>
            <person name="Lawlor S."/>
            <person name="Leongamornlert D.A."/>
            <person name="Leversha M."/>
            <person name="Lloyd C."/>
            <person name="Lloyd D.M."/>
            <person name="Lovell J."/>
            <person name="Martin S."/>
            <person name="Mashreghi-Mohammadi M."/>
            <person name="Matthews L."/>
            <person name="McLaren S."/>
            <person name="McLay K.E."/>
            <person name="McMurray A."/>
            <person name="Milne S."/>
            <person name="Nickerson T."/>
            <person name="Nisbett J."/>
            <person name="Nordsiek G."/>
            <person name="Pearce A.V."/>
            <person name="Peck A.I."/>
            <person name="Porter K.M."/>
            <person name="Pandian R."/>
            <person name="Pelan S."/>
            <person name="Phillimore B."/>
            <person name="Povey S."/>
            <person name="Ramsey Y."/>
            <person name="Rand V."/>
            <person name="Scharfe M."/>
            <person name="Sehra H.K."/>
            <person name="Shownkeen R."/>
            <person name="Sims S.K."/>
            <person name="Skuce C.D."/>
            <person name="Smith M."/>
            <person name="Steward C.A."/>
            <person name="Swarbreck D."/>
            <person name="Sycamore N."/>
            <person name="Tester J."/>
            <person name="Thorpe A."/>
            <person name="Tracey A."/>
            <person name="Tromans A."/>
            <person name="Thomas D.W."/>
            <person name="Wall M."/>
            <person name="Wallis J.M."/>
            <person name="West A.P."/>
            <person name="Whitehead S.L."/>
            <person name="Willey D.L."/>
            <person name="Williams S.A."/>
            <person name="Wilming L."/>
            <person name="Wray P.W."/>
            <person name="Young L."/>
            <person name="Ashurst J.L."/>
            <person name="Coulson A."/>
            <person name="Blocker H."/>
            <person name="Durbin R."/>
            <person name="Sulston J.E."/>
            <person name="Hubbard T."/>
            <person name="Jackson M.J."/>
            <person name="Bentley D.R."/>
            <person name="Beck S."/>
            <person name="Rogers J."/>
            <person name="Dunham I."/>
        </authorList>
    </citation>
    <scope>NUCLEOTIDE SEQUENCE [LARGE SCALE GENOMIC DNA]</scope>
</reference>
<dbReference type="Proteomes" id="UP000005640">
    <property type="component" value="Chromosome 9"/>
</dbReference>
<reference evidence="3 4" key="1">
    <citation type="journal article" date="2001" name="Nature">
        <title>Initial sequencing and analysis of the human genome.</title>
        <authorList>
            <consortium name="International Human Genome Sequencing Consortium"/>
            <person name="Lander E.S."/>
            <person name="Linton L.M."/>
            <person name="Birren B."/>
            <person name="Nusbaum C."/>
            <person name="Zody M.C."/>
            <person name="Baldwin J."/>
            <person name="Devon K."/>
            <person name="Dewar K."/>
            <person name="Doyle M."/>
            <person name="FitzHugh W."/>
            <person name="Funke R."/>
            <person name="Gage D."/>
            <person name="Harris K."/>
            <person name="Heaford A."/>
            <person name="Howland J."/>
            <person name="Kann L."/>
            <person name="Lehoczky J."/>
            <person name="LeVine R."/>
            <person name="McEwan P."/>
            <person name="McKernan K."/>
            <person name="Meldrim J."/>
            <person name="Mesirov J.P."/>
            <person name="Miranda C."/>
            <person name="Morris W."/>
            <person name="Naylor J."/>
            <person name="Raymond C."/>
            <person name="Rosetti M."/>
            <person name="Santos R."/>
            <person name="Sheridan A."/>
            <person name="Sougnez C."/>
            <person name="Stange-Thomann N."/>
            <person name="Stojanovic N."/>
            <person name="Subramanian A."/>
            <person name="Wyman D."/>
            <person name="Rogers J."/>
            <person name="Sulston J."/>
            <person name="Ainscough R."/>
            <person name="Beck S."/>
            <person name="Bentley D."/>
            <person name="Burton J."/>
            <person name="Clee C."/>
            <person name="Carter N."/>
            <person name="Coulson A."/>
            <person name="Deadman R."/>
            <person name="Deloukas P."/>
            <person name="Dunham A."/>
            <person name="Dunham I."/>
            <person name="Durbin R."/>
            <person name="French L."/>
            <person name="Grafham D."/>
            <person name="Gregory S."/>
            <person name="Hubbard T."/>
            <person name="Humphray S."/>
            <person name="Hunt A."/>
            <person name="Jones M."/>
            <person name="Lloyd C."/>
            <person name="McMurray A."/>
            <person name="Matthews L."/>
            <person name="Mercer S."/>
            <person name="Milne S."/>
            <person name="Mullikin J.C."/>
            <person name="Mungall A."/>
            <person name="Plumb R."/>
            <person name="Ross M."/>
            <person name="Shownkeen R."/>
            <person name="Sims S."/>
            <person name="Waterston R.H."/>
            <person name="Wilson R.K."/>
            <person name="Hillier L.W."/>
            <person name="McPherson J.D."/>
            <person name="Marra M.A."/>
            <person name="Mardis E.R."/>
            <person name="Fulton L.A."/>
            <person name="Chinwalla A.T."/>
            <person name="Pepin K.H."/>
            <person name="Gish W.R."/>
            <person name="Chissoe S.L."/>
            <person name="Wendl M.C."/>
            <person name="Delehaunty K.D."/>
            <person name="Miner T.L."/>
            <person name="Delehaunty A."/>
            <person name="Kramer J.B."/>
            <person name="Cook L.L."/>
            <person name="Fulton R.S."/>
            <person name="Johnson D.L."/>
            <person name="Minx P.J."/>
            <person name="Clifton S.W."/>
            <person name="Hawkins T."/>
            <person name="Branscomb E."/>
            <person name="Predki P."/>
            <person name="Richardson P."/>
            <person name="Wenning S."/>
            <person name="Slezak T."/>
            <person name="Doggett N."/>
            <person name="Cheng J.F."/>
            <person name="Olsen A."/>
            <person name="Lucas S."/>
            <person name="Elkin C."/>
            <person name="Uberbacher E."/>
            <person name="Frazier M."/>
            <person name="Gibbs R.A."/>
            <person name="Muzny D.M."/>
            <person name="Scherer S.E."/>
            <person name="Bouck J.B."/>
            <person name="Sodergren E.J."/>
            <person name="Worley K.C."/>
            <person name="Rives C.M."/>
            <person name="Gorrell J.H."/>
            <person name="Metzker M.L."/>
            <person name="Naylor S.L."/>
            <person name="Kucherlapati R.S."/>
            <person name="Nelson D.L."/>
            <person name="Weinstock G.M."/>
            <person name="Sakaki Y."/>
            <person name="Fujiyama A."/>
            <person name="Hattori M."/>
            <person name="Yada T."/>
            <person name="Toyoda A."/>
            <person name="Itoh T."/>
            <person name="Kawagoe C."/>
            <person name="Watanabe H."/>
            <person name="Totoki Y."/>
            <person name="Taylor T."/>
            <person name="Weissenbach J."/>
            <person name="Heilig R."/>
            <person name="Saurin W."/>
            <person name="Artiguenave F."/>
            <person name="Brottier P."/>
            <person name="Bruls T."/>
            <person name="Pelletier E."/>
            <person name="Robert C."/>
            <person name="Wincker P."/>
            <person name="Smith D.R."/>
            <person name="Doucette-Stamm L."/>
            <person name="Rubenfield M."/>
            <person name="Weinstock K."/>
            <person name="Lee H.M."/>
            <person name="Dubois J."/>
            <person name="Rosenthal A."/>
            <person name="Platzer M."/>
            <person name="Nyakatura G."/>
            <person name="Taudien S."/>
            <person name="Rump A."/>
            <person name="Yang H."/>
            <person name="Yu J."/>
            <person name="Wang J."/>
            <person name="Huang G."/>
            <person name="Gu J."/>
            <person name="Hood L."/>
            <person name="Rowen L."/>
            <person name="Madan A."/>
            <person name="Qin S."/>
            <person name="Davis R.W."/>
            <person name="Federspiel N.A."/>
            <person name="Abola A.P."/>
            <person name="Proctor M.J."/>
            <person name="Myers R.M."/>
            <person name="Schmutz J."/>
            <person name="Dickson M."/>
            <person name="Grimwood J."/>
            <person name="Cox D.R."/>
            <person name="Olson M.V."/>
            <person name="Kaul R."/>
            <person name="Raymond C."/>
            <person name="Shimizu N."/>
            <person name="Kawasaki K."/>
            <person name="Minoshima S."/>
            <person name="Evans G.A."/>
            <person name="Athanasiou M."/>
            <person name="Schultz R."/>
            <person name="Roe B.A."/>
            <person name="Chen F."/>
            <person name="Pan H."/>
            <person name="Ramser J."/>
            <person name="Lehrach H."/>
            <person name="Reinhardt R."/>
            <person name="McCombie W.R."/>
            <person name="de la Bastide M."/>
            <person name="Dedhia N."/>
            <person name="Blocker H."/>
            <person name="Hornischer K."/>
            <person name="Nordsiek G."/>
            <person name="Agarwala R."/>
            <person name="Aravind L."/>
            <person name="Bailey J.A."/>
            <person name="Bateman A."/>
            <person name="Batzoglou S."/>
            <person name="Birney E."/>
            <person name="Bork P."/>
            <person name="Brown D.G."/>
            <person name="Burge C.B."/>
            <person name="Cerutti L."/>
            <person name="Chen H.C."/>
            <person name="Church D."/>
            <person name="Clamp M."/>
            <person name="Copley R.R."/>
            <person name="Doerks T."/>
            <person name="Eddy S.R."/>
            <person name="Eichler E.E."/>
            <person name="Furey T.S."/>
            <person name="Galagan J."/>
            <person name="Gilbert J.G."/>
            <person name="Harmon C."/>
            <person name="Hayashizaki Y."/>
            <person name="Haussler D."/>
            <person name="Hermjakob H."/>
            <person name="Hokamp K."/>
            <person name="Jang W."/>
            <person name="Johnson L.S."/>
            <person name="Jones T.A."/>
            <person name="Kasif S."/>
            <person name="Kaspryzk A."/>
            <person name="Kennedy S."/>
            <person name="Kent W.J."/>
            <person name="Kitts P."/>
            <person name="Koonin E.V."/>
            <person name="Korf I."/>
            <person name="Kulp D."/>
            <person name="Lancet D."/>
            <person name="Lowe T.M."/>
            <person name="McLysaght A."/>
            <person name="Mikkelsen T."/>
            <person name="Moran J.V."/>
            <person name="Mulder N."/>
            <person name="Pollara V.J."/>
            <person name="Ponting C.P."/>
            <person name="Schuler G."/>
            <person name="Schultz J."/>
            <person name="Slater G."/>
            <person name="Smit A.F."/>
            <person name="Stupka E."/>
            <person name="Szustakowski J."/>
            <person name="Thierry-Mieg D."/>
            <person name="Thierry-Mieg J."/>
            <person name="Wagner L."/>
            <person name="Wallis J."/>
            <person name="Wheeler R."/>
            <person name="Williams A."/>
            <person name="Wolf Y.I."/>
            <person name="Wolfe K.H."/>
            <person name="Yang S.P."/>
            <person name="Yeh R.F."/>
            <person name="Collins F."/>
            <person name="Guyer M.S."/>
            <person name="Peterson J."/>
            <person name="Felsenfeld A."/>
            <person name="Wetterstrand K.A."/>
            <person name="Patrinos A."/>
            <person name="Morgan M.J."/>
            <person name="de Jong P."/>
            <person name="Catanese J.J."/>
            <person name="Osoegawa K."/>
            <person name="Shizuya H."/>
            <person name="Choi S."/>
            <person name="Chen Y.J."/>
        </authorList>
    </citation>
    <scope>NUCLEOTIDE SEQUENCE [LARGE SCALE GENOMIC DNA]</scope>
</reference>
<dbReference type="GeneTree" id="ENSGT00940000156394"/>
<keyword evidence="4" id="KW-1185">Reference proteome</keyword>
<feature type="region of interest" description="Disordered" evidence="1">
    <location>
        <begin position="39"/>
        <end position="67"/>
    </location>
</feature>
<evidence type="ECO:0000256" key="1">
    <source>
        <dbReference type="SAM" id="MobiDB-lite"/>
    </source>
</evidence>
<dbReference type="HGNC" id="HGNC:11772">
    <property type="gene designation" value="TGFBR1"/>
</dbReference>
<evidence type="ECO:0000256" key="2">
    <source>
        <dbReference type="SAM" id="SignalP"/>
    </source>
</evidence>
<reference evidence="3 4" key="3">
    <citation type="journal article" date="2004" name="Nature">
        <title>Finishing the euchromatic sequence of the human genome.</title>
        <authorList>
            <consortium name="International Human Genome Sequencing Consortium"/>
        </authorList>
    </citation>
    <scope>NUCLEOTIDE SEQUENCE [LARGE SCALE GENOMIC DNA]</scope>
</reference>
<protein>
    <submittedName>
        <fullName evidence="3">Transforming growth factor beta receptor 1</fullName>
    </submittedName>
</protein>
<name>A0AAQ5BHY8_HUMAN</name>
<proteinExistence type="predicted"/>
<feature type="chain" id="PRO_5042985343" evidence="2">
    <location>
        <begin position="27"/>
        <end position="67"/>
    </location>
</feature>
<reference evidence="3" key="5">
    <citation type="submission" date="2025-09" db="UniProtKB">
        <authorList>
            <consortium name="Ensembl"/>
        </authorList>
    </citation>
    <scope>IDENTIFICATION</scope>
</reference>